<evidence type="ECO:0000256" key="1">
    <source>
        <dbReference type="ARBA" id="ARBA00004123"/>
    </source>
</evidence>
<evidence type="ECO:0000256" key="2">
    <source>
        <dbReference type="ARBA" id="ARBA00022723"/>
    </source>
</evidence>
<dbReference type="InterPro" id="IPR001138">
    <property type="entry name" value="Zn2Cys6_DnaBD"/>
</dbReference>
<dbReference type="PANTHER" id="PTHR47338">
    <property type="entry name" value="ZN(II)2CYS6 TRANSCRIPTION FACTOR (EUROFUNG)-RELATED"/>
    <property type="match status" value="1"/>
</dbReference>
<reference evidence="8" key="1">
    <citation type="journal article" date="2018" name="Genome Biol. Evol.">
        <title>Genomics and development of Lentinus tigrinus, a white-rot wood-decaying mushroom with dimorphic fruiting bodies.</title>
        <authorList>
            <person name="Wu B."/>
            <person name="Xu Z."/>
            <person name="Knudson A."/>
            <person name="Carlson A."/>
            <person name="Chen N."/>
            <person name="Kovaka S."/>
            <person name="LaButti K."/>
            <person name="Lipzen A."/>
            <person name="Pennachio C."/>
            <person name="Riley R."/>
            <person name="Schakwitz W."/>
            <person name="Umezawa K."/>
            <person name="Ohm R.A."/>
            <person name="Grigoriev I.V."/>
            <person name="Nagy L.G."/>
            <person name="Gibbons J."/>
            <person name="Hibbett D."/>
        </authorList>
    </citation>
    <scope>NUCLEOTIDE SEQUENCE [LARGE SCALE GENOMIC DNA]</scope>
    <source>
        <strain evidence="8">ALCF2SS1-6</strain>
    </source>
</reference>
<dbReference type="SUPFAM" id="SSF57701">
    <property type="entry name" value="Zn2/Cys6 DNA-binding domain"/>
    <property type="match status" value="1"/>
</dbReference>
<accession>A0A5C2SM89</accession>
<feature type="domain" description="Zn(2)-C6 fungal-type" evidence="7">
    <location>
        <begin position="54"/>
        <end position="100"/>
    </location>
</feature>
<evidence type="ECO:0000256" key="4">
    <source>
        <dbReference type="ARBA" id="ARBA00023163"/>
    </source>
</evidence>
<dbReference type="AlphaFoldDB" id="A0A5C2SM89"/>
<feature type="compositionally biased region" description="Low complexity" evidence="6">
    <location>
        <begin position="1"/>
        <end position="10"/>
    </location>
</feature>
<evidence type="ECO:0000313" key="8">
    <source>
        <dbReference type="EMBL" id="RPD64872.1"/>
    </source>
</evidence>
<dbReference type="Pfam" id="PF00172">
    <property type="entry name" value="Zn_clus"/>
    <property type="match status" value="1"/>
</dbReference>
<dbReference type="EMBL" id="ML122253">
    <property type="protein sequence ID" value="RPD64872.1"/>
    <property type="molecule type" value="Genomic_DNA"/>
</dbReference>
<dbReference type="OrthoDB" id="39175at2759"/>
<dbReference type="Gene3D" id="4.10.240.10">
    <property type="entry name" value="Zn(2)-C6 fungal-type DNA-binding domain"/>
    <property type="match status" value="1"/>
</dbReference>
<dbReference type="InterPro" id="IPR050815">
    <property type="entry name" value="TF_fung"/>
</dbReference>
<keyword evidence="9" id="KW-1185">Reference proteome</keyword>
<dbReference type="PROSITE" id="PS50048">
    <property type="entry name" value="ZN2_CY6_FUNGAL_2"/>
    <property type="match status" value="1"/>
</dbReference>
<dbReference type="GO" id="GO:0008270">
    <property type="term" value="F:zinc ion binding"/>
    <property type="evidence" value="ECO:0007669"/>
    <property type="project" value="InterPro"/>
</dbReference>
<dbReference type="InterPro" id="IPR036864">
    <property type="entry name" value="Zn2-C6_fun-type_DNA-bd_sf"/>
</dbReference>
<name>A0A5C2SM89_9APHY</name>
<evidence type="ECO:0000256" key="3">
    <source>
        <dbReference type="ARBA" id="ARBA00023015"/>
    </source>
</evidence>
<sequence length="270" mass="29732">MPKTSSTTSSPVTRSAGAPFQNAQVLRRNQVTSSRHMPLPAPDTSGLTAHHLQACHQCRRRKLKCDAKRPYCSTCTRSHAYAVAHAPSGTEHPLHPECTFDEVSEPTGAVDTQEPKNRFERLENRISELETLLKEKDQTLSTDVSARPTRTRSTDSSLESTALFFGLQSDSFDLIGNDDSMAMDPLSTLSSTPLDDLAGIAAFMGTPTPSGYVADDNFSGMNVVNPGWPQYLPNISTLRHLVEAYFNFTPLANRMFHAPTFIASLNLLRY</sequence>
<evidence type="ECO:0000313" key="9">
    <source>
        <dbReference type="Proteomes" id="UP000313359"/>
    </source>
</evidence>
<evidence type="ECO:0000256" key="5">
    <source>
        <dbReference type="ARBA" id="ARBA00023242"/>
    </source>
</evidence>
<protein>
    <recommendedName>
        <fullName evidence="7">Zn(2)-C6 fungal-type domain-containing protein</fullName>
    </recommendedName>
</protein>
<organism evidence="8 9">
    <name type="scientific">Lentinus tigrinus ALCF2SS1-6</name>
    <dbReference type="NCBI Taxonomy" id="1328759"/>
    <lineage>
        <taxon>Eukaryota</taxon>
        <taxon>Fungi</taxon>
        <taxon>Dikarya</taxon>
        <taxon>Basidiomycota</taxon>
        <taxon>Agaricomycotina</taxon>
        <taxon>Agaricomycetes</taxon>
        <taxon>Polyporales</taxon>
        <taxon>Polyporaceae</taxon>
        <taxon>Lentinus</taxon>
    </lineage>
</organism>
<feature type="region of interest" description="Disordered" evidence="6">
    <location>
        <begin position="1"/>
        <end position="22"/>
    </location>
</feature>
<keyword evidence="2" id="KW-0479">Metal-binding</keyword>
<dbReference type="STRING" id="1328759.A0A5C2SM89"/>
<dbReference type="PANTHER" id="PTHR47338:SF29">
    <property type="entry name" value="ZN(2)-C6 FUNGAL-TYPE DOMAIN-CONTAINING PROTEIN"/>
    <property type="match status" value="1"/>
</dbReference>
<dbReference type="GO" id="GO:0005634">
    <property type="term" value="C:nucleus"/>
    <property type="evidence" value="ECO:0007669"/>
    <property type="project" value="UniProtKB-SubCell"/>
</dbReference>
<proteinExistence type="predicted"/>
<keyword evidence="5" id="KW-0539">Nucleus</keyword>
<dbReference type="CDD" id="cd00067">
    <property type="entry name" value="GAL4"/>
    <property type="match status" value="1"/>
</dbReference>
<evidence type="ECO:0000259" key="7">
    <source>
        <dbReference type="PROSITE" id="PS50048"/>
    </source>
</evidence>
<keyword evidence="3" id="KW-0805">Transcription regulation</keyword>
<comment type="subcellular location">
    <subcellularLocation>
        <location evidence="1">Nucleus</location>
    </subcellularLocation>
</comment>
<gene>
    <name evidence="8" type="ORF">L227DRAFT_271284</name>
</gene>
<evidence type="ECO:0000256" key="6">
    <source>
        <dbReference type="SAM" id="MobiDB-lite"/>
    </source>
</evidence>
<dbReference type="SMART" id="SM00066">
    <property type="entry name" value="GAL4"/>
    <property type="match status" value="1"/>
</dbReference>
<keyword evidence="4" id="KW-0804">Transcription</keyword>
<dbReference type="GO" id="GO:0000981">
    <property type="term" value="F:DNA-binding transcription factor activity, RNA polymerase II-specific"/>
    <property type="evidence" value="ECO:0007669"/>
    <property type="project" value="InterPro"/>
</dbReference>
<dbReference type="Proteomes" id="UP000313359">
    <property type="component" value="Unassembled WGS sequence"/>
</dbReference>